<evidence type="ECO:0000313" key="4">
    <source>
        <dbReference type="EMBL" id="KJL44483.1"/>
    </source>
</evidence>
<dbReference type="CDD" id="cd01357">
    <property type="entry name" value="Aspartase"/>
    <property type="match status" value="1"/>
</dbReference>
<proteinExistence type="predicted"/>
<feature type="domain" description="Fumarate lyase N-terminal" evidence="2">
    <location>
        <begin position="14"/>
        <end position="345"/>
    </location>
</feature>
<dbReference type="Proteomes" id="UP000034098">
    <property type="component" value="Unassembled WGS sequence"/>
</dbReference>
<dbReference type="PANTHER" id="PTHR42696:SF2">
    <property type="entry name" value="ASPARTATE AMMONIA-LYASE"/>
    <property type="match status" value="1"/>
</dbReference>
<dbReference type="InterPro" id="IPR018951">
    <property type="entry name" value="Fumarase_C_C"/>
</dbReference>
<dbReference type="EMBL" id="JYJA01000026">
    <property type="protein sequence ID" value="KJL44483.1"/>
    <property type="molecule type" value="Genomic_DNA"/>
</dbReference>
<keyword evidence="1 4" id="KW-0456">Lyase</keyword>
<dbReference type="PROSITE" id="PS00163">
    <property type="entry name" value="FUMARATE_LYASES"/>
    <property type="match status" value="1"/>
</dbReference>
<gene>
    <name evidence="4" type="primary">aspA_1</name>
    <name evidence="4" type="ORF">RS82_00877</name>
</gene>
<dbReference type="Gene3D" id="1.20.200.10">
    <property type="entry name" value="Fumarase/aspartase (Central domain)"/>
    <property type="match status" value="1"/>
</dbReference>
<accession>A0A0M2HJE5</accession>
<dbReference type="SUPFAM" id="SSF48557">
    <property type="entry name" value="L-aspartase-like"/>
    <property type="match status" value="1"/>
</dbReference>
<dbReference type="EC" id="4.3.1.1" evidence="4"/>
<reference evidence="4 5" key="1">
    <citation type="submission" date="2015-02" db="EMBL/GenBank/DDBJ databases">
        <title>Draft genome sequences of ten Microbacterium spp. with emphasis on heavy metal contaminated environments.</title>
        <authorList>
            <person name="Corretto E."/>
        </authorList>
    </citation>
    <scope>NUCLEOTIDE SEQUENCE [LARGE SCALE GENOMIC DNA]</scope>
    <source>
        <strain evidence="4 5">DSM 8608</strain>
    </source>
</reference>
<dbReference type="InterPro" id="IPR008948">
    <property type="entry name" value="L-Aspartase-like"/>
</dbReference>
<sequence>MNRPETRLERDSLGELAVPAGAYWGIHTARALENFTISSTPISQHPDLIDALVIVKDAAAAANHELGLLPAGVTDAIAVACRRVRDGELHDQFCVDVLQGGAGTSTNMNANEVIANAALEHLGVPRGRYDLVHPINDVNRSQSTNDVYPTAVKIAVAKGLLRLMPALEELAAAFEERSVAFGSIVKIGRTQLQDAVPMTLGDEFAAFAVAIREDVARIGDTVPLLLECSLGGTAVGTGVTAPAGYREIALERLSERSGLPMTPAAHLFEASWDASAFLQSSAVLRRSAIKLSKISNDLRLLASGPQAGLGEIRLPARQAGSSIMPGKVNPVIPEVINQIAFAVMGADVTIGVAAEGGQLQLNAFEPIMAHSLLQSLSWVTNGVSALRRFCVEGIQANDTVLERYVASSVGTVTALVPSIGYEAAAHAAQHALRTGIPIADAVAQHTELTREEAAALLAH</sequence>
<dbReference type="FunFam" id="1.10.275.10:FF:000001">
    <property type="entry name" value="Fumarate hydratase, mitochondrial"/>
    <property type="match status" value="1"/>
</dbReference>
<evidence type="ECO:0000259" key="2">
    <source>
        <dbReference type="Pfam" id="PF00206"/>
    </source>
</evidence>
<organism evidence="4 5">
    <name type="scientific">Microbacterium trichothecenolyticum</name>
    <name type="common">Aureobacterium trichothecenolyticum</name>
    <dbReference type="NCBI Taxonomy" id="69370"/>
    <lineage>
        <taxon>Bacteria</taxon>
        <taxon>Bacillati</taxon>
        <taxon>Actinomycetota</taxon>
        <taxon>Actinomycetes</taxon>
        <taxon>Micrococcales</taxon>
        <taxon>Microbacteriaceae</taxon>
        <taxon>Microbacterium</taxon>
    </lineage>
</organism>
<dbReference type="PATRIC" id="fig|69370.6.peg.905"/>
<evidence type="ECO:0000313" key="5">
    <source>
        <dbReference type="Proteomes" id="UP000034098"/>
    </source>
</evidence>
<dbReference type="Pfam" id="PF00206">
    <property type="entry name" value="Lyase_1"/>
    <property type="match status" value="1"/>
</dbReference>
<dbReference type="InterPro" id="IPR051546">
    <property type="entry name" value="Aspartate_Ammonia-Lyase"/>
</dbReference>
<dbReference type="GO" id="GO:0008797">
    <property type="term" value="F:aspartate ammonia-lyase activity"/>
    <property type="evidence" value="ECO:0007669"/>
    <property type="project" value="UniProtKB-EC"/>
</dbReference>
<dbReference type="NCBIfam" id="NF008909">
    <property type="entry name" value="PRK12273.1"/>
    <property type="match status" value="1"/>
</dbReference>
<dbReference type="PANTHER" id="PTHR42696">
    <property type="entry name" value="ASPARTATE AMMONIA-LYASE"/>
    <property type="match status" value="1"/>
</dbReference>
<dbReference type="FunFam" id="1.20.200.10:FF:000001">
    <property type="entry name" value="Fumarate hydratase, mitochondrial"/>
    <property type="match status" value="1"/>
</dbReference>
<dbReference type="PRINTS" id="PR00149">
    <property type="entry name" value="FUMRATELYASE"/>
</dbReference>
<dbReference type="InterPro" id="IPR000362">
    <property type="entry name" value="Fumarate_lyase_fam"/>
</dbReference>
<dbReference type="InterPro" id="IPR024083">
    <property type="entry name" value="Fumarase/histidase_N"/>
</dbReference>
<comment type="caution">
    <text evidence="4">The sequence shown here is derived from an EMBL/GenBank/DDBJ whole genome shotgun (WGS) entry which is preliminary data.</text>
</comment>
<dbReference type="Pfam" id="PF10415">
    <property type="entry name" value="FumaraseC_C"/>
    <property type="match status" value="1"/>
</dbReference>
<feature type="domain" description="Fumarase C C-terminal" evidence="3">
    <location>
        <begin position="412"/>
        <end position="457"/>
    </location>
</feature>
<protein>
    <submittedName>
        <fullName evidence="4">Aspartate ammonia-lyase</fullName>
        <ecNumber evidence="4">4.3.1.1</ecNumber>
    </submittedName>
</protein>
<dbReference type="RefSeq" id="WP_045297150.1">
    <property type="nucleotide sequence ID" value="NZ_JYJA01000026.1"/>
</dbReference>
<keyword evidence="5" id="KW-1185">Reference proteome</keyword>
<dbReference type="AlphaFoldDB" id="A0A0M2HJE5"/>
<dbReference type="GO" id="GO:0006531">
    <property type="term" value="P:aspartate metabolic process"/>
    <property type="evidence" value="ECO:0007669"/>
    <property type="project" value="TreeGrafter"/>
</dbReference>
<evidence type="ECO:0000259" key="3">
    <source>
        <dbReference type="Pfam" id="PF10415"/>
    </source>
</evidence>
<dbReference type="Gene3D" id="1.10.275.10">
    <property type="entry name" value="Fumarase/aspartase (N-terminal domain)"/>
    <property type="match status" value="1"/>
</dbReference>
<name>A0A0M2HJE5_MICTR</name>
<dbReference type="OrthoDB" id="9802809at2"/>
<dbReference type="InterPro" id="IPR022761">
    <property type="entry name" value="Fumarate_lyase_N"/>
</dbReference>
<evidence type="ECO:0000256" key="1">
    <source>
        <dbReference type="ARBA" id="ARBA00023239"/>
    </source>
</evidence>
<dbReference type="InterPro" id="IPR020557">
    <property type="entry name" value="Fumarate_lyase_CS"/>
</dbReference>
<dbReference type="GO" id="GO:0005829">
    <property type="term" value="C:cytosol"/>
    <property type="evidence" value="ECO:0007669"/>
    <property type="project" value="TreeGrafter"/>
</dbReference>
<dbReference type="Gene3D" id="1.10.40.30">
    <property type="entry name" value="Fumarase/aspartase (C-terminal domain)"/>
    <property type="match status" value="1"/>
</dbReference>
<dbReference type="GO" id="GO:0006099">
    <property type="term" value="P:tricarboxylic acid cycle"/>
    <property type="evidence" value="ECO:0007669"/>
    <property type="project" value="InterPro"/>
</dbReference>